<dbReference type="InterPro" id="IPR049304">
    <property type="entry name" value="Gly_rich_dom"/>
</dbReference>
<dbReference type="Pfam" id="PF21722">
    <property type="entry name" value="Gly_rich_2"/>
    <property type="match status" value="1"/>
</dbReference>
<dbReference type="InterPro" id="IPR059177">
    <property type="entry name" value="GH29D-like_dom"/>
</dbReference>
<protein>
    <submittedName>
        <fullName evidence="4">Chitobiase/beta-hexosaminidase C-terminal domain containing protein</fullName>
    </submittedName>
</protein>
<evidence type="ECO:0000256" key="1">
    <source>
        <dbReference type="SAM" id="MobiDB-lite"/>
    </source>
</evidence>
<organism evidence="4">
    <name type="scientific">uncultured Caudovirales phage</name>
    <dbReference type="NCBI Taxonomy" id="2100421"/>
    <lineage>
        <taxon>Viruses</taxon>
        <taxon>Duplodnaviria</taxon>
        <taxon>Heunggongvirae</taxon>
        <taxon>Uroviricota</taxon>
        <taxon>Caudoviricetes</taxon>
        <taxon>Peduoviridae</taxon>
        <taxon>Maltschvirus</taxon>
        <taxon>Maltschvirus maltsch</taxon>
    </lineage>
</organism>
<feature type="compositionally biased region" description="Low complexity" evidence="1">
    <location>
        <begin position="280"/>
        <end position="294"/>
    </location>
</feature>
<evidence type="ECO:0000313" key="4">
    <source>
        <dbReference type="EMBL" id="CAB4152826.1"/>
    </source>
</evidence>
<reference evidence="4" key="1">
    <citation type="submission" date="2020-04" db="EMBL/GenBank/DDBJ databases">
        <authorList>
            <person name="Chiriac C."/>
            <person name="Salcher M."/>
            <person name="Ghai R."/>
            <person name="Kavagutti S V."/>
        </authorList>
    </citation>
    <scope>NUCLEOTIDE SEQUENCE</scope>
</reference>
<proteinExistence type="predicted"/>
<feature type="domain" description="GH29D-like beta-sandwich" evidence="2">
    <location>
        <begin position="73"/>
        <end position="131"/>
    </location>
</feature>
<evidence type="ECO:0000259" key="3">
    <source>
        <dbReference type="Pfam" id="PF21722"/>
    </source>
</evidence>
<name>A0A6J5N658_9CAUD</name>
<accession>A0A6J5N658</accession>
<feature type="region of interest" description="Disordered" evidence="1">
    <location>
        <begin position="262"/>
        <end position="294"/>
    </location>
</feature>
<sequence length="910" mass="93800">MQTNWTIEGEADQGWDETPRSLEYRKITAAKLDFRSLEADELNISIVVEDAASQVFTATPTVTPDSSIRTGATVSVVVACATAGATIRYTTDGSNPTGSSPTVANGGTLTIANPSTLKVRATAPGILTSDTKVAQYVLQKVVATGGDVSDSGNYRTHIFRESGSFVVTNEGAIEYLLVGGGGSGGANSSNRSGGGGGAGGYRTASYYITPGTYAVTVGAGGMAQLTQTSASDGGSSSIATVDSVLGGGAGASVSGTTAVAGRNGGSGGGGTSGGGGGTGAAFQGNQGGASSSTNFGTGGGAGAAGTNRGSAIADGGAGASSSITGSATTYAVGGGGSLTPNVSVVPNTGRGGAGSFKSKNLRIGANGSSGIVVIKYEVAQPPNPSNIPSPDSTLPLLRQEMALYRDGVRFFHGNVTNVRSMIRGDSQEHQVTVSGPWWFLEKVPFTSEIQDGTGISAERISFVFGSASLGQDLKTSIESVINRSAALGCPIANIAGGSTVTAMQEYPRITLNQSTCGQALAELIRLVPDAMVYFDYSVKPAAMRVVRRPTCATTTFNEDTAPITSIDINPVIELEVSQVTLPAVTRNVTGRTVFNNQTSGTTPSGKDITKRQVITIAGPELDTFLPNDLFETQTIVKSTNISTIAHDSDSACVAAALAAGITRIPISVGPSSYVLWSSTAEIGYSLSNYSWPTGNVKWPAPKITNKSGQELIGYSILTSGQPADWTEIPYVECTVSGTMSLFDSYYNFGTYVGEAKYLAPAGFTRAFTGYSSSSFDGVYGGVYYKTFSFSGFATPDSAGSSTLYKAADYSFINPPAGLADFLRLTQNWLPYAGEIVLEQEDVGAVRYAGTKVNITNSLPAFSTMGALVSGETIEIESGRTTIQLGAPPRNDYRTLVDKIRKTSQDNISYV</sequence>
<feature type="domain" description="Glycine-rich" evidence="3">
    <location>
        <begin position="167"/>
        <end position="377"/>
    </location>
</feature>
<evidence type="ECO:0000259" key="2">
    <source>
        <dbReference type="Pfam" id="PF13290"/>
    </source>
</evidence>
<feature type="compositionally biased region" description="Gly residues" evidence="1">
    <location>
        <begin position="262"/>
        <end position="279"/>
    </location>
</feature>
<gene>
    <name evidence="4" type="ORF">UFOVP612_27</name>
</gene>
<dbReference type="EMBL" id="LR796574">
    <property type="protein sequence ID" value="CAB4152826.1"/>
    <property type="molecule type" value="Genomic_DNA"/>
</dbReference>
<dbReference type="Pfam" id="PF13290">
    <property type="entry name" value="CHB_HEX_C_1"/>
    <property type="match status" value="1"/>
</dbReference>